<name>A0A5R8WWQ6_9BACT</name>
<gene>
    <name evidence="2" type="ORF">FDY95_00960</name>
</gene>
<dbReference type="SUPFAM" id="SSF74653">
    <property type="entry name" value="TolA/TonB C-terminal domain"/>
    <property type="match status" value="2"/>
</dbReference>
<dbReference type="Gene3D" id="3.30.1150.10">
    <property type="match status" value="1"/>
</dbReference>
<evidence type="ECO:0008006" key="4">
    <source>
        <dbReference type="Google" id="ProtNLM"/>
    </source>
</evidence>
<evidence type="ECO:0000256" key="1">
    <source>
        <dbReference type="SAM" id="SignalP"/>
    </source>
</evidence>
<feature type="signal peptide" evidence="1">
    <location>
        <begin position="1"/>
        <end position="20"/>
    </location>
</feature>
<feature type="chain" id="PRO_5024410789" description="TonB C-terminal domain-containing protein" evidence="1">
    <location>
        <begin position="21"/>
        <end position="169"/>
    </location>
</feature>
<dbReference type="AlphaFoldDB" id="A0A5R8WWQ6"/>
<dbReference type="RefSeq" id="WP_138074850.1">
    <property type="nucleotide sequence ID" value="NZ_VAJM01000001.1"/>
</dbReference>
<keyword evidence="1" id="KW-0732">Signal</keyword>
<evidence type="ECO:0000313" key="3">
    <source>
        <dbReference type="Proteomes" id="UP000305517"/>
    </source>
</evidence>
<keyword evidence="3" id="KW-1185">Reference proteome</keyword>
<proteinExistence type="predicted"/>
<comment type="caution">
    <text evidence="2">The sequence shown here is derived from an EMBL/GenBank/DDBJ whole genome shotgun (WGS) entry which is preliminary data.</text>
</comment>
<dbReference type="EMBL" id="VAJM01000001">
    <property type="protein sequence ID" value="TLM96594.1"/>
    <property type="molecule type" value="Genomic_DNA"/>
</dbReference>
<dbReference type="Proteomes" id="UP000305517">
    <property type="component" value="Unassembled WGS sequence"/>
</dbReference>
<accession>A0A5R8WWQ6</accession>
<sequence>MRFKLAFLLLVALPAHLVLAQQSGGVHTAPGKALRVQRGLPPPYVPDKAPQPPLPLVEVPRFWLPIDSIQRHEQRLLFWRSLQGKMQYPAPALRAQAEGKFTFRLVVGPDGVVQPAVLVRRSFTIAEPAYEPAALAAIEAEGQRVLARLRFASAPRADTVFVPLTFSLP</sequence>
<reference evidence="2 3" key="1">
    <citation type="submission" date="2019-05" db="EMBL/GenBank/DDBJ databases">
        <title>Hymenobacter edaphi sp. nov., isolated from abandoned arsenic-contaminated farmland soil.</title>
        <authorList>
            <person name="Nie L."/>
        </authorList>
    </citation>
    <scope>NUCLEOTIDE SEQUENCE [LARGE SCALE GENOMIC DNA]</scope>
    <source>
        <strain evidence="2 3">1-3-3-8</strain>
    </source>
</reference>
<organism evidence="2 3">
    <name type="scientific">Hymenobacter jeollabukensis</name>
    <dbReference type="NCBI Taxonomy" id="2025313"/>
    <lineage>
        <taxon>Bacteria</taxon>
        <taxon>Pseudomonadati</taxon>
        <taxon>Bacteroidota</taxon>
        <taxon>Cytophagia</taxon>
        <taxon>Cytophagales</taxon>
        <taxon>Hymenobacteraceae</taxon>
        <taxon>Hymenobacter</taxon>
    </lineage>
</organism>
<protein>
    <recommendedName>
        <fullName evidence="4">TonB C-terminal domain-containing protein</fullName>
    </recommendedName>
</protein>
<evidence type="ECO:0000313" key="2">
    <source>
        <dbReference type="EMBL" id="TLM96594.1"/>
    </source>
</evidence>